<name>A0ABP8KDF6_9ACTN</name>
<evidence type="ECO:0000313" key="2">
    <source>
        <dbReference type="EMBL" id="GAA4404158.1"/>
    </source>
</evidence>
<comment type="caution">
    <text evidence="2">The sequence shown here is derived from an EMBL/GenBank/DDBJ whole genome shotgun (WGS) entry which is preliminary data.</text>
</comment>
<protein>
    <submittedName>
        <fullName evidence="2">Protein phosphatase 2C domain-containing protein</fullName>
    </submittedName>
</protein>
<accession>A0ABP8KDF6</accession>
<dbReference type="InterPro" id="IPR036457">
    <property type="entry name" value="PPM-type-like_dom_sf"/>
</dbReference>
<dbReference type="SMART" id="SM00331">
    <property type="entry name" value="PP2C_SIG"/>
    <property type="match status" value="1"/>
</dbReference>
<dbReference type="RefSeq" id="WP_345000632.1">
    <property type="nucleotide sequence ID" value="NZ_BAABFR010000118.1"/>
</dbReference>
<dbReference type="PANTHER" id="PTHR47992">
    <property type="entry name" value="PROTEIN PHOSPHATASE"/>
    <property type="match status" value="1"/>
</dbReference>
<evidence type="ECO:0000313" key="3">
    <source>
        <dbReference type="Proteomes" id="UP001500635"/>
    </source>
</evidence>
<proteinExistence type="predicted"/>
<keyword evidence="3" id="KW-1185">Reference proteome</keyword>
<evidence type="ECO:0000259" key="1">
    <source>
        <dbReference type="PROSITE" id="PS51746"/>
    </source>
</evidence>
<dbReference type="Pfam" id="PF13672">
    <property type="entry name" value="PP2C_2"/>
    <property type="match status" value="1"/>
</dbReference>
<dbReference type="SUPFAM" id="SSF81606">
    <property type="entry name" value="PP2C-like"/>
    <property type="match status" value="1"/>
</dbReference>
<gene>
    <name evidence="2" type="ORF">GCM10023147_46340</name>
</gene>
<sequence>MTVDATGGDGSARSGVNYGSIGGVSMRWVAISNPGRVRMTNEDGALTGPGLFLLADGMGGHDRGEVASAAALEALAEVFGPEPEDAQAVMESVVDRLRSAHATIEDIDSDSGKRAGTTVTGVVLTTYEGVPHWLVVNIGDSRTYRLAGGYFEQLTVDHSQVQELVNGGYLSPEQARTDPRRNVITRALGAGMEPDADFWIVPAQPSEKLLVCSDGLNGELTDDEILAILDSDAQIDECAEQLISAALNAGGRDNVTVIVVEVTTQPAEPVSQTQHVG</sequence>
<dbReference type="InterPro" id="IPR015655">
    <property type="entry name" value="PP2C"/>
</dbReference>
<dbReference type="CDD" id="cd00143">
    <property type="entry name" value="PP2Cc"/>
    <property type="match status" value="1"/>
</dbReference>
<feature type="domain" description="PPM-type phosphatase" evidence="1">
    <location>
        <begin position="27"/>
        <end position="262"/>
    </location>
</feature>
<dbReference type="Gene3D" id="3.60.40.10">
    <property type="entry name" value="PPM-type phosphatase domain"/>
    <property type="match status" value="1"/>
</dbReference>
<organism evidence="2 3">
    <name type="scientific">Tsukamurella soli</name>
    <dbReference type="NCBI Taxonomy" id="644556"/>
    <lineage>
        <taxon>Bacteria</taxon>
        <taxon>Bacillati</taxon>
        <taxon>Actinomycetota</taxon>
        <taxon>Actinomycetes</taxon>
        <taxon>Mycobacteriales</taxon>
        <taxon>Tsukamurellaceae</taxon>
        <taxon>Tsukamurella</taxon>
    </lineage>
</organism>
<dbReference type="EMBL" id="BAABFR010000118">
    <property type="protein sequence ID" value="GAA4404158.1"/>
    <property type="molecule type" value="Genomic_DNA"/>
</dbReference>
<dbReference type="InterPro" id="IPR001932">
    <property type="entry name" value="PPM-type_phosphatase-like_dom"/>
</dbReference>
<dbReference type="Proteomes" id="UP001500635">
    <property type="component" value="Unassembled WGS sequence"/>
</dbReference>
<dbReference type="SMART" id="SM00332">
    <property type="entry name" value="PP2Cc"/>
    <property type="match status" value="1"/>
</dbReference>
<reference evidence="3" key="1">
    <citation type="journal article" date="2019" name="Int. J. Syst. Evol. Microbiol.">
        <title>The Global Catalogue of Microorganisms (GCM) 10K type strain sequencing project: providing services to taxonomists for standard genome sequencing and annotation.</title>
        <authorList>
            <consortium name="The Broad Institute Genomics Platform"/>
            <consortium name="The Broad Institute Genome Sequencing Center for Infectious Disease"/>
            <person name="Wu L."/>
            <person name="Ma J."/>
        </authorList>
    </citation>
    <scope>NUCLEOTIDE SEQUENCE [LARGE SCALE GENOMIC DNA]</scope>
    <source>
        <strain evidence="3">JCM 17688</strain>
    </source>
</reference>
<dbReference type="PROSITE" id="PS51746">
    <property type="entry name" value="PPM_2"/>
    <property type="match status" value="1"/>
</dbReference>